<dbReference type="InterPro" id="IPR043129">
    <property type="entry name" value="ATPase_NBD"/>
</dbReference>
<evidence type="ECO:0000313" key="3">
    <source>
        <dbReference type="Proteomes" id="UP000616724"/>
    </source>
</evidence>
<dbReference type="RefSeq" id="WP_203891102.1">
    <property type="nucleotide sequence ID" value="NZ_BOOH01000021.1"/>
</dbReference>
<reference evidence="2 3" key="1">
    <citation type="submission" date="2021-01" db="EMBL/GenBank/DDBJ databases">
        <title>Whole genome shotgun sequence of Planobispora longispora NBRC 13918.</title>
        <authorList>
            <person name="Komaki H."/>
            <person name="Tamura T."/>
        </authorList>
    </citation>
    <scope>NUCLEOTIDE SEQUENCE [LARGE SCALE GENOMIC DNA]</scope>
    <source>
        <strain evidence="2 3">NBRC 13918</strain>
    </source>
</reference>
<dbReference type="CDD" id="cd24058">
    <property type="entry name" value="ASKHA_NBD_ROK_PPGK"/>
    <property type="match status" value="1"/>
</dbReference>
<dbReference type="NCBIfam" id="NF045942">
    <property type="entry name" value="PolPhglucPhase"/>
    <property type="match status" value="1"/>
</dbReference>
<dbReference type="Proteomes" id="UP000616724">
    <property type="component" value="Unassembled WGS sequence"/>
</dbReference>
<dbReference type="SUPFAM" id="SSF53067">
    <property type="entry name" value="Actin-like ATPase domain"/>
    <property type="match status" value="1"/>
</dbReference>
<accession>A0A8J3RHI9</accession>
<comment type="similarity">
    <text evidence="1">Belongs to the ROK (NagC/XylR) family.</text>
</comment>
<dbReference type="AlphaFoldDB" id="A0A8J3RHI9"/>
<sequence length="244" mass="25419">MRVLGIDIGGSGVKGAPVDLERGELTEERFRIPTPVPAVPEAVAEVVGQIAGHFSWTGPIGVTFPGVVLDGITTTAANLDPGWIGRDARGLFSAATGQPVVVLNDADAAGLAEVAVGAAKGEAGVVLMLTFGTGIGSALFIDGRLVPNTELGHLEIDGKEAEKRASDHAREHHDLSWPEWAARVEEYLRHVEMLFSPSLIVIGGGVSKKSEKFLPLVRVRTRVVPAVLRNSAGIVGAAMAASAL</sequence>
<keyword evidence="3" id="KW-1185">Reference proteome</keyword>
<name>A0A8J3RHI9_9ACTN</name>
<protein>
    <submittedName>
        <fullName evidence="2">Polyphosphate glucokinase</fullName>
    </submittedName>
</protein>
<dbReference type="InterPro" id="IPR000600">
    <property type="entry name" value="ROK"/>
</dbReference>
<evidence type="ECO:0000313" key="2">
    <source>
        <dbReference type="EMBL" id="GIH76496.1"/>
    </source>
</evidence>
<dbReference type="Pfam" id="PF00480">
    <property type="entry name" value="ROK"/>
    <property type="match status" value="1"/>
</dbReference>
<gene>
    <name evidence="2" type="ORF">Plo01_29250</name>
</gene>
<comment type="caution">
    <text evidence="2">The sequence shown here is derived from an EMBL/GenBank/DDBJ whole genome shotgun (WGS) entry which is preliminary data.</text>
</comment>
<organism evidence="2 3">
    <name type="scientific">Planobispora longispora</name>
    <dbReference type="NCBI Taxonomy" id="28887"/>
    <lineage>
        <taxon>Bacteria</taxon>
        <taxon>Bacillati</taxon>
        <taxon>Actinomycetota</taxon>
        <taxon>Actinomycetes</taxon>
        <taxon>Streptosporangiales</taxon>
        <taxon>Streptosporangiaceae</taxon>
        <taxon>Planobispora</taxon>
    </lineage>
</organism>
<dbReference type="Gene3D" id="3.30.420.40">
    <property type="match status" value="2"/>
</dbReference>
<evidence type="ECO:0000256" key="1">
    <source>
        <dbReference type="ARBA" id="ARBA00006479"/>
    </source>
</evidence>
<dbReference type="PANTHER" id="PTHR18964:SF146">
    <property type="entry name" value="POLYPHOSPHATE GLUCOKINASE"/>
    <property type="match status" value="1"/>
</dbReference>
<dbReference type="PANTHER" id="PTHR18964">
    <property type="entry name" value="ROK (REPRESSOR, ORF, KINASE) FAMILY"/>
    <property type="match status" value="1"/>
</dbReference>
<proteinExistence type="inferred from homology"/>
<dbReference type="EMBL" id="BOOH01000021">
    <property type="protein sequence ID" value="GIH76496.1"/>
    <property type="molecule type" value="Genomic_DNA"/>
</dbReference>